<feature type="compositionally biased region" description="Polar residues" evidence="8">
    <location>
        <begin position="1456"/>
        <end position="1465"/>
    </location>
</feature>
<name>A0ABY9D319_VITVI</name>
<dbReference type="InterPro" id="IPR007081">
    <property type="entry name" value="RNA_pol_Rpb1_5"/>
</dbReference>
<dbReference type="InterPro" id="IPR006592">
    <property type="entry name" value="RNA_pol_N"/>
</dbReference>
<evidence type="ECO:0000256" key="8">
    <source>
        <dbReference type="SAM" id="MobiDB-lite"/>
    </source>
</evidence>
<keyword evidence="4" id="KW-0862">Zinc</keyword>
<protein>
    <recommendedName>
        <fullName evidence="7">DNA-directed RNA polymerase subunit</fullName>
        <ecNumber evidence="7">2.7.7.6</ecNumber>
    </recommendedName>
</protein>
<evidence type="ECO:0000313" key="11">
    <source>
        <dbReference type="Proteomes" id="UP001227230"/>
    </source>
</evidence>
<gene>
    <name evidence="10" type="ORF">VitviT2T_020246</name>
</gene>
<feature type="compositionally biased region" description="Polar residues" evidence="8">
    <location>
        <begin position="1500"/>
        <end position="1513"/>
    </location>
</feature>
<feature type="domain" description="RNA polymerase N-terminal" evidence="9">
    <location>
        <begin position="204"/>
        <end position="503"/>
    </location>
</feature>
<keyword evidence="1 7" id="KW-0240">DNA-directed RNA polymerase</keyword>
<feature type="compositionally biased region" description="Basic and acidic residues" evidence="8">
    <location>
        <begin position="1415"/>
        <end position="1435"/>
    </location>
</feature>
<comment type="similarity">
    <text evidence="7">Belongs to the RNA polymerase beta' chain family.</text>
</comment>
<dbReference type="Gene3D" id="4.10.860.120">
    <property type="entry name" value="RNA polymerase II, clamp domain"/>
    <property type="match status" value="1"/>
</dbReference>
<evidence type="ECO:0000256" key="5">
    <source>
        <dbReference type="ARBA" id="ARBA00023163"/>
    </source>
</evidence>
<dbReference type="InterPro" id="IPR045867">
    <property type="entry name" value="DNA-dir_RpoC_beta_prime"/>
</dbReference>
<evidence type="ECO:0000256" key="4">
    <source>
        <dbReference type="ARBA" id="ARBA00022833"/>
    </source>
</evidence>
<dbReference type="Pfam" id="PF04983">
    <property type="entry name" value="RNA_pol_Rpb1_3"/>
    <property type="match status" value="1"/>
</dbReference>
<dbReference type="Gene3D" id="3.30.1490.180">
    <property type="entry name" value="RNA polymerase ii"/>
    <property type="match status" value="1"/>
</dbReference>
<dbReference type="Pfam" id="PF00623">
    <property type="entry name" value="RNA_pol_Rpb1_2"/>
    <property type="match status" value="1"/>
</dbReference>
<keyword evidence="3 7" id="KW-0548">Nucleotidyltransferase</keyword>
<dbReference type="SMART" id="SM00663">
    <property type="entry name" value="RPOLA_N"/>
    <property type="match status" value="1"/>
</dbReference>
<feature type="compositionally biased region" description="Basic and acidic residues" evidence="8">
    <location>
        <begin position="1801"/>
        <end position="1814"/>
    </location>
</feature>
<reference evidence="10 11" key="1">
    <citation type="journal article" date="2023" name="Hortic Res">
        <title>The complete reference genome for grapevine (Vitis vinifera L.) genetics and breeding.</title>
        <authorList>
            <person name="Shi X."/>
            <person name="Cao S."/>
            <person name="Wang X."/>
            <person name="Huang S."/>
            <person name="Wang Y."/>
            <person name="Liu Z."/>
            <person name="Liu W."/>
            <person name="Leng X."/>
            <person name="Peng Y."/>
            <person name="Wang N."/>
            <person name="Wang Y."/>
            <person name="Ma Z."/>
            <person name="Xu X."/>
            <person name="Zhang F."/>
            <person name="Xue H."/>
            <person name="Zhong H."/>
            <person name="Wang Y."/>
            <person name="Zhang K."/>
            <person name="Velt A."/>
            <person name="Avia K."/>
            <person name="Holtgrawe D."/>
            <person name="Grimplet J."/>
            <person name="Matus J.T."/>
            <person name="Ware D."/>
            <person name="Wu X."/>
            <person name="Wang H."/>
            <person name="Liu C."/>
            <person name="Fang Y."/>
            <person name="Rustenholz C."/>
            <person name="Cheng Z."/>
            <person name="Xiao H."/>
            <person name="Zhou Y."/>
        </authorList>
    </citation>
    <scope>NUCLEOTIDE SEQUENCE [LARGE SCALE GENOMIC DNA]</scope>
    <source>
        <strain evidence="11">cv. Pinot noir / PN40024</strain>
        <tissue evidence="10">Leaf</tissue>
    </source>
</reference>
<dbReference type="Gene3D" id="1.10.274.100">
    <property type="entry name" value="RNA polymerase Rpb1, domain 3"/>
    <property type="match status" value="1"/>
</dbReference>
<dbReference type="InterPro" id="IPR042102">
    <property type="entry name" value="RNA_pol_Rpb1_3_sf"/>
</dbReference>
<dbReference type="Gene3D" id="6.20.50.80">
    <property type="match status" value="1"/>
</dbReference>
<evidence type="ECO:0000259" key="9">
    <source>
        <dbReference type="SMART" id="SM00663"/>
    </source>
</evidence>
<dbReference type="Gene3D" id="2.40.40.20">
    <property type="match status" value="1"/>
</dbReference>
<dbReference type="InterPro" id="IPR007080">
    <property type="entry name" value="RNA_pol_Rpb1_1"/>
</dbReference>
<evidence type="ECO:0000256" key="7">
    <source>
        <dbReference type="RuleBase" id="RU004279"/>
    </source>
</evidence>
<feature type="compositionally biased region" description="Basic and acidic residues" evidence="8">
    <location>
        <begin position="1386"/>
        <end position="1405"/>
    </location>
</feature>
<comment type="function">
    <text evidence="7">DNA-dependent RNA polymerase catalyzes the transcription of DNA into RNA using the four ribonucleoside triphosphates as substrates.</text>
</comment>
<evidence type="ECO:0000256" key="2">
    <source>
        <dbReference type="ARBA" id="ARBA00022679"/>
    </source>
</evidence>
<proteinExistence type="inferred from homology"/>
<sequence length="1830" mass="205011">MEEDSSTILDGEISGIRFGLATRQEICIASVSDCPISHASQLTNPFLGLPLEFGKCESCGTAEPGQCEGHFGYIELPIPIYHPGHVSELKRMLSLLCLKCLKIRKSKVTNNGITEQLLAPCCQDSPQVSVREFRPTEGACFLELKIPSRSRPKDGFWDFLARYGYRYGHNLSRILLPSEVMEILRRIPEDTRKKLVRKGYFPQDGYILQYLPVPPNCLSVPDISDGVSIMSSDLSVSMLKKVLKQIEVIKGSRSGEPNFESHKIEANNLQSSIEQYLEVRGTAKTSRSLDTRFGSSKEPNESSTKAWLEKMRTLFIRKGSGFSSRSVITGDAYKRVNEIGLPFEIAQRITFEERVNVHNMKHLQNLVDEKLCLTYRDGLSTYSLREGSKGHTFLRPGQVVHRRIMDGDIVFINRPPTTHKHSLQALSVYVHDDHTVKINPLICGPLSADFDGDCVHLFYPQSLGAKAEVLELFSVEKQLLSSHSGNLNLQLATDSLLSLKVLFERYFLNKAAAQQLVMFVSMSLPRPALLKSPCSGPCWTALQILQTALPSYFDCIGERHWISKSAILKVDYNRDVLQSLVNEIVTSIFSEKGPNEVLKFFDSLQPLLMENLFSEGFSVSLEDFSIPSEVTQNIQKNVEDISSLLYNLRSMYNELLQLQAENHLRLTKVPVANFILNSSALGNLIDSKSDSAINKVVQQIGFLGQQLSEKGKFYSRTLVEGMAYLFKSKYPFHGADYPSGEFGLIRSCFFHGLDPYEEMVHSISTREIIVRSSRGLSEPGTLFKNLMAILRDVVICYDGTVRNVCSNSIIQFEYGVKARTKPQHFFPAGEPVGVLAATAMSNPAYKAVLDSSPSSNSSWELMKEILLCQVNFKNDLIDRRVILYLNDCDCGRKYCRENAAYLVKNQLKKASLKDTAVEFMIEYVKQHAVSGSSEPGTGLVGHIHLNKLLLQDLNVSMQEVCQKCEETINSFRKKKNVGPFFKKIILSFRECCTFQHSCQSKGSDMPCLLFFWQGNRDDNLEQILHILAHKICPVLLQTIIKGDSRVCTVNIIWISPDTTTWIRNPCKSRKGELALDIVLEKAAVKQRGDAWRIVLDACLPVLHLIDTRRSIPYAIKQVQELLGISCAFDQAVQRLSKSVTMVAKGVLKEHLILLANSMTCAGNLIGFNSGGYKALSRALNLQVPFTEATLFTPRKCFEKASEKCHTDSLSSIVASCSWGKHVTVGTGSRFDVLWDTKEIGPAQDGGIDIYSFLHLVRSGSYGKEPDTACLGAEVEDLILEDENLELGMSPEHSSNFEKPVFEDSAEFQNTWENHVPGSGGDWAVNQNKETTASTLKPSAWSSWGTDKVTMKDTFSTREPDESSRSAGWDDKGTWGTDKAQNTAFRRTHEDSPRSSGRDETFRDGRPQFASSAWGKKIDEADKTGWNKNDGKPQMDKLRESYDWDCKVAQEKTTQSTYGGISSTTGDWKKNELQMEVVQHDESPVNEHSWDANLPEDPLAQATTSVGWDSSTGKDWTKRKLQSPSEQQRDPAIKSWSSSHNVMKEQSNQPASTHGWDSPGAKGWNDVEEQSQWNQRGSAVKNDQSESSHGWGPSNEQNQLPSSQGWGSPNAGAGHESETQSQWGQPSGKKSRPEGSRGWGSNNTEWKNKKNRPNKPQGPLNDDYSAGGIFTATRQRVDIFTSEEQDILLDVEPIMQSIRRIMHQAGYNDGDPLSADDQSYILDKVFNNHPDKAVKMGTGIDYVMVSRHSSFLESRCFYVVSTDGHKEDFSYRKCLENFIKEKYPDNAETFIGKYFRRPRAGGNRERSVIPEDGGNREQSVVPEETGSENRQ</sequence>
<evidence type="ECO:0000256" key="1">
    <source>
        <dbReference type="ARBA" id="ARBA00022478"/>
    </source>
</evidence>
<feature type="compositionally biased region" description="Basic and acidic residues" evidence="8">
    <location>
        <begin position="1351"/>
        <end position="1372"/>
    </location>
</feature>
<feature type="compositionally biased region" description="Polar residues" evidence="8">
    <location>
        <begin position="1569"/>
        <end position="1606"/>
    </location>
</feature>
<dbReference type="PANTHER" id="PTHR19376:SF51">
    <property type="entry name" value="DNA-DIRECTED RNA POLYMERASE V SUBUNIT 1"/>
    <property type="match status" value="1"/>
</dbReference>
<feature type="region of interest" description="Disordered" evidence="8">
    <location>
        <begin position="1351"/>
        <end position="1435"/>
    </location>
</feature>
<dbReference type="EC" id="2.7.7.6" evidence="7"/>
<evidence type="ECO:0000313" key="10">
    <source>
        <dbReference type="EMBL" id="WKA02005.1"/>
    </source>
</evidence>
<comment type="catalytic activity">
    <reaction evidence="6 7">
        <text>RNA(n) + a ribonucleoside 5'-triphosphate = RNA(n+1) + diphosphate</text>
        <dbReference type="Rhea" id="RHEA:21248"/>
        <dbReference type="Rhea" id="RHEA-COMP:14527"/>
        <dbReference type="Rhea" id="RHEA-COMP:17342"/>
        <dbReference type="ChEBI" id="CHEBI:33019"/>
        <dbReference type="ChEBI" id="CHEBI:61557"/>
        <dbReference type="ChEBI" id="CHEBI:140395"/>
        <dbReference type="EC" id="2.7.7.6"/>
    </reaction>
</comment>
<feature type="compositionally biased region" description="Basic and acidic residues" evidence="8">
    <location>
        <begin position="1466"/>
        <end position="1489"/>
    </location>
</feature>
<keyword evidence="5 7" id="KW-0804">Transcription</keyword>
<dbReference type="EMBL" id="CP126660">
    <property type="protein sequence ID" value="WKA02005.1"/>
    <property type="molecule type" value="Genomic_DNA"/>
</dbReference>
<dbReference type="InterPro" id="IPR000722">
    <property type="entry name" value="RNA_pol_asu"/>
</dbReference>
<keyword evidence="2 7" id="KW-0808">Transferase</keyword>
<dbReference type="Pfam" id="PF11523">
    <property type="entry name" value="DUF3223"/>
    <property type="match status" value="1"/>
</dbReference>
<accession>A0ABY9D319</accession>
<dbReference type="Pfam" id="PF04997">
    <property type="entry name" value="RNA_pol_Rpb1_1"/>
    <property type="match status" value="1"/>
</dbReference>
<dbReference type="SUPFAM" id="SSF64484">
    <property type="entry name" value="beta and beta-prime subunits of DNA dependent RNA-polymerase"/>
    <property type="match status" value="1"/>
</dbReference>
<dbReference type="InterPro" id="IPR007066">
    <property type="entry name" value="RNA_pol_Rpb1_3"/>
</dbReference>
<dbReference type="Pfam" id="PF04998">
    <property type="entry name" value="RNA_pol_Rpb1_5"/>
    <property type="match status" value="1"/>
</dbReference>
<dbReference type="PANTHER" id="PTHR19376">
    <property type="entry name" value="DNA-DIRECTED RNA POLYMERASE"/>
    <property type="match status" value="1"/>
</dbReference>
<evidence type="ECO:0000256" key="3">
    <source>
        <dbReference type="ARBA" id="ARBA00022695"/>
    </source>
</evidence>
<keyword evidence="11" id="KW-1185">Reference proteome</keyword>
<organism evidence="10 11">
    <name type="scientific">Vitis vinifera</name>
    <name type="common">Grape</name>
    <dbReference type="NCBI Taxonomy" id="29760"/>
    <lineage>
        <taxon>Eukaryota</taxon>
        <taxon>Viridiplantae</taxon>
        <taxon>Streptophyta</taxon>
        <taxon>Embryophyta</taxon>
        <taxon>Tracheophyta</taxon>
        <taxon>Spermatophyta</taxon>
        <taxon>Magnoliopsida</taxon>
        <taxon>eudicotyledons</taxon>
        <taxon>Gunneridae</taxon>
        <taxon>Pentapetalae</taxon>
        <taxon>rosids</taxon>
        <taxon>Vitales</taxon>
        <taxon>Vitaceae</taxon>
        <taxon>Viteae</taxon>
        <taxon>Vitis</taxon>
    </lineage>
</organism>
<dbReference type="InterPro" id="IPR044893">
    <property type="entry name" value="RNA_pol_Rpb1_clamp_domain"/>
</dbReference>
<feature type="region of interest" description="Disordered" evidence="8">
    <location>
        <begin position="1800"/>
        <end position="1830"/>
    </location>
</feature>
<feature type="region of interest" description="Disordered" evidence="8">
    <location>
        <begin position="1456"/>
        <end position="1665"/>
    </location>
</feature>
<feature type="compositionally biased region" description="Polar residues" evidence="8">
    <location>
        <begin position="1534"/>
        <end position="1551"/>
    </location>
</feature>
<dbReference type="Proteomes" id="UP001227230">
    <property type="component" value="Chromosome 13"/>
</dbReference>
<dbReference type="Gene3D" id="3.10.450.40">
    <property type="match status" value="1"/>
</dbReference>
<evidence type="ECO:0000256" key="6">
    <source>
        <dbReference type="ARBA" id="ARBA00048552"/>
    </source>
</evidence>